<proteinExistence type="predicted"/>
<dbReference type="AlphaFoldDB" id="A0A0B2BJZ7"/>
<dbReference type="Pfam" id="PF19545">
    <property type="entry name" value="DUF6069"/>
    <property type="match status" value="1"/>
</dbReference>
<protein>
    <submittedName>
        <fullName evidence="2">Uncharacterized protein</fullName>
    </submittedName>
</protein>
<feature type="transmembrane region" description="Helical" evidence="1">
    <location>
        <begin position="61"/>
        <end position="79"/>
    </location>
</feature>
<dbReference type="InterPro" id="IPR045713">
    <property type="entry name" value="DUF6069"/>
</dbReference>
<keyword evidence="1" id="KW-0472">Membrane</keyword>
<sequence>MSTNRDVVITPAAGQAAAWSWGRVAGLGLVAVLVNLLLLAVGHALGADYDVGQEVPVRVEHLLAGTLVPFVLASTLLWLLTRNHAPRRRPLARVGLGLGVLSALAPALSAESAESALFLAAMHVVTAALWYVAVAPRPRV</sequence>
<keyword evidence="3" id="KW-1185">Reference proteome</keyword>
<dbReference type="RefSeq" id="WP_039345754.1">
    <property type="nucleotide sequence ID" value="NZ_PGEZ01000001.1"/>
</dbReference>
<name>A0A0B2BJZ7_9ACTN</name>
<feature type="transmembrane region" description="Helical" evidence="1">
    <location>
        <begin position="21"/>
        <end position="41"/>
    </location>
</feature>
<keyword evidence="1" id="KW-1133">Transmembrane helix</keyword>
<evidence type="ECO:0000256" key="1">
    <source>
        <dbReference type="SAM" id="Phobius"/>
    </source>
</evidence>
<feature type="transmembrane region" description="Helical" evidence="1">
    <location>
        <begin position="91"/>
        <end position="110"/>
    </location>
</feature>
<accession>A0A0B2BJZ7</accession>
<comment type="caution">
    <text evidence="2">The sequence shown here is derived from an EMBL/GenBank/DDBJ whole genome shotgun (WGS) entry which is preliminary data.</text>
</comment>
<keyword evidence="1" id="KW-0812">Transmembrane</keyword>
<reference evidence="2 3" key="1">
    <citation type="submission" date="2017-11" db="EMBL/GenBank/DDBJ databases">
        <title>Genomic Encyclopedia of Archaeal and Bacterial Type Strains, Phase II (KMG-II): From Individual Species to Whole Genera.</title>
        <authorList>
            <person name="Goeker M."/>
        </authorList>
    </citation>
    <scope>NUCLEOTIDE SEQUENCE [LARGE SCALE GENOMIC DNA]</scope>
    <source>
        <strain evidence="2 3">DSM 27763</strain>
    </source>
</reference>
<dbReference type="EMBL" id="PGEZ01000001">
    <property type="protein sequence ID" value="PJJ56601.1"/>
    <property type="molecule type" value="Genomic_DNA"/>
</dbReference>
<evidence type="ECO:0000313" key="3">
    <source>
        <dbReference type="Proteomes" id="UP000230842"/>
    </source>
</evidence>
<organism evidence="2 3">
    <name type="scientific">Mumia flava</name>
    <dbReference type="NCBI Taxonomy" id="1348852"/>
    <lineage>
        <taxon>Bacteria</taxon>
        <taxon>Bacillati</taxon>
        <taxon>Actinomycetota</taxon>
        <taxon>Actinomycetes</taxon>
        <taxon>Propionibacteriales</taxon>
        <taxon>Nocardioidaceae</taxon>
        <taxon>Mumia</taxon>
    </lineage>
</organism>
<gene>
    <name evidence="2" type="ORF">CLV56_0810</name>
</gene>
<evidence type="ECO:0000313" key="2">
    <source>
        <dbReference type="EMBL" id="PJJ56601.1"/>
    </source>
</evidence>
<dbReference type="Proteomes" id="UP000230842">
    <property type="component" value="Unassembled WGS sequence"/>
</dbReference>
<feature type="transmembrane region" description="Helical" evidence="1">
    <location>
        <begin position="116"/>
        <end position="134"/>
    </location>
</feature>